<reference evidence="15" key="1">
    <citation type="journal article" date="2015" name="Nat. Genet.">
        <title>The genome and transcriptome of the zoonotic hookworm Ancylostoma ceylanicum identify infection-specific gene families.</title>
        <authorList>
            <person name="Schwarz E.M."/>
            <person name="Hu Y."/>
            <person name="Antoshechkin I."/>
            <person name="Miller M.M."/>
            <person name="Sternberg P.W."/>
            <person name="Aroian R.V."/>
        </authorList>
    </citation>
    <scope>NUCLEOTIDE SEQUENCE</scope>
    <source>
        <strain evidence="15">HY135</strain>
    </source>
</reference>
<evidence type="ECO:0000256" key="2">
    <source>
        <dbReference type="ARBA" id="ARBA00022438"/>
    </source>
</evidence>
<dbReference type="GO" id="GO:0006508">
    <property type="term" value="P:proteolysis"/>
    <property type="evidence" value="ECO:0007669"/>
    <property type="project" value="UniProtKB-KW"/>
</dbReference>
<dbReference type="Gene3D" id="2.60.40.1910">
    <property type="match status" value="1"/>
</dbReference>
<evidence type="ECO:0000256" key="9">
    <source>
        <dbReference type="SAM" id="MobiDB-lite"/>
    </source>
</evidence>
<dbReference type="InterPro" id="IPR042097">
    <property type="entry name" value="Aminopeptidase_N-like_N_sf"/>
</dbReference>
<evidence type="ECO:0008006" key="16">
    <source>
        <dbReference type="Google" id="ProtNLM"/>
    </source>
</evidence>
<dbReference type="Gene3D" id="2.60.40.1730">
    <property type="entry name" value="tricorn interacting facor f3 domain"/>
    <property type="match status" value="1"/>
</dbReference>
<keyword evidence="10" id="KW-1133">Transmembrane helix</keyword>
<evidence type="ECO:0000259" key="12">
    <source>
        <dbReference type="Pfam" id="PF11838"/>
    </source>
</evidence>
<feature type="domain" description="Peptidase M1 membrane alanine aminopeptidase" evidence="11">
    <location>
        <begin position="418"/>
        <end position="630"/>
    </location>
</feature>
<dbReference type="GO" id="GO:0042277">
    <property type="term" value="F:peptide binding"/>
    <property type="evidence" value="ECO:0007669"/>
    <property type="project" value="TreeGrafter"/>
</dbReference>
<comment type="cofactor">
    <cofactor evidence="8">
        <name>Zn(2+)</name>
        <dbReference type="ChEBI" id="CHEBI:29105"/>
    </cofactor>
    <text evidence="8">Binds 1 zinc ion per subunit.</text>
</comment>
<proteinExistence type="inferred from homology"/>
<dbReference type="Gene3D" id="1.10.390.10">
    <property type="entry name" value="Neutral Protease Domain 2"/>
    <property type="match status" value="1"/>
</dbReference>
<keyword evidence="10" id="KW-0812">Transmembrane</keyword>
<evidence type="ECO:0000256" key="3">
    <source>
        <dbReference type="ARBA" id="ARBA00022670"/>
    </source>
</evidence>
<dbReference type="Gene3D" id="1.25.50.20">
    <property type="match status" value="1"/>
</dbReference>
<dbReference type="OrthoDB" id="10031169at2759"/>
<evidence type="ECO:0000256" key="5">
    <source>
        <dbReference type="ARBA" id="ARBA00022801"/>
    </source>
</evidence>
<dbReference type="InterPro" id="IPR014782">
    <property type="entry name" value="Peptidase_M1_dom"/>
</dbReference>
<keyword evidence="10" id="KW-0472">Membrane</keyword>
<evidence type="ECO:0000259" key="11">
    <source>
        <dbReference type="Pfam" id="PF01433"/>
    </source>
</evidence>
<keyword evidence="7" id="KW-0482">Metalloprotease</keyword>
<feature type="compositionally biased region" description="Polar residues" evidence="9">
    <location>
        <begin position="29"/>
        <end position="43"/>
    </location>
</feature>
<dbReference type="GO" id="GO:0005615">
    <property type="term" value="C:extracellular space"/>
    <property type="evidence" value="ECO:0007669"/>
    <property type="project" value="TreeGrafter"/>
</dbReference>
<accession>A0A016ULM6</accession>
<dbReference type="STRING" id="53326.A0A016ULM6"/>
<dbReference type="InterPro" id="IPR027268">
    <property type="entry name" value="Peptidase_M4/M1_CTD_sf"/>
</dbReference>
<dbReference type="Pfam" id="PF17900">
    <property type="entry name" value="Peptidase_M1_N"/>
    <property type="match status" value="1"/>
</dbReference>
<dbReference type="GO" id="GO:0043171">
    <property type="term" value="P:peptide catabolic process"/>
    <property type="evidence" value="ECO:0007669"/>
    <property type="project" value="TreeGrafter"/>
</dbReference>
<dbReference type="CDD" id="cd09601">
    <property type="entry name" value="M1_APN-Q_like"/>
    <property type="match status" value="1"/>
</dbReference>
<evidence type="ECO:0000256" key="7">
    <source>
        <dbReference type="ARBA" id="ARBA00023049"/>
    </source>
</evidence>
<evidence type="ECO:0000259" key="13">
    <source>
        <dbReference type="Pfam" id="PF17900"/>
    </source>
</evidence>
<keyword evidence="15" id="KW-1185">Reference proteome</keyword>
<organism evidence="14 15">
    <name type="scientific">Ancylostoma ceylanicum</name>
    <dbReference type="NCBI Taxonomy" id="53326"/>
    <lineage>
        <taxon>Eukaryota</taxon>
        <taxon>Metazoa</taxon>
        <taxon>Ecdysozoa</taxon>
        <taxon>Nematoda</taxon>
        <taxon>Chromadorea</taxon>
        <taxon>Rhabditida</taxon>
        <taxon>Rhabditina</taxon>
        <taxon>Rhabditomorpha</taxon>
        <taxon>Strongyloidea</taxon>
        <taxon>Ancylostomatidae</taxon>
        <taxon>Ancylostomatinae</taxon>
        <taxon>Ancylostoma</taxon>
    </lineage>
</organism>
<dbReference type="Pfam" id="PF01433">
    <property type="entry name" value="Peptidase_M1"/>
    <property type="match status" value="1"/>
</dbReference>
<dbReference type="SUPFAM" id="SSF63737">
    <property type="entry name" value="Leukotriene A4 hydrolase N-terminal domain"/>
    <property type="match status" value="1"/>
</dbReference>
<feature type="domain" description="Aminopeptidase N-like N-terminal" evidence="13">
    <location>
        <begin position="249"/>
        <end position="381"/>
    </location>
</feature>
<dbReference type="Pfam" id="PF11838">
    <property type="entry name" value="ERAP1_C"/>
    <property type="match status" value="1"/>
</dbReference>
<dbReference type="Proteomes" id="UP000024635">
    <property type="component" value="Unassembled WGS sequence"/>
</dbReference>
<name>A0A016ULM6_9BILA</name>
<dbReference type="EMBL" id="JARK01001372">
    <property type="protein sequence ID" value="EYC15757.1"/>
    <property type="molecule type" value="Genomic_DNA"/>
</dbReference>
<dbReference type="InterPro" id="IPR024571">
    <property type="entry name" value="ERAP1-like_C_dom"/>
</dbReference>
<dbReference type="InterPro" id="IPR050344">
    <property type="entry name" value="Peptidase_M1_aminopeptidases"/>
</dbReference>
<keyword evidence="3" id="KW-0645">Protease</keyword>
<evidence type="ECO:0000313" key="15">
    <source>
        <dbReference type="Proteomes" id="UP000024635"/>
    </source>
</evidence>
<dbReference type="InterPro" id="IPR001930">
    <property type="entry name" value="Peptidase_M1"/>
</dbReference>
<feature type="region of interest" description="Disordered" evidence="9">
    <location>
        <begin position="23"/>
        <end position="53"/>
    </location>
</feature>
<evidence type="ECO:0000256" key="6">
    <source>
        <dbReference type="ARBA" id="ARBA00022833"/>
    </source>
</evidence>
<dbReference type="PANTHER" id="PTHR11533:SF201">
    <property type="entry name" value="AMINOPEPTIDASE-LIKE PROTEIN AC3.5"/>
    <property type="match status" value="1"/>
</dbReference>
<feature type="transmembrane region" description="Helical" evidence="10">
    <location>
        <begin position="56"/>
        <end position="84"/>
    </location>
</feature>
<feature type="domain" description="ERAP1-like C-terminal" evidence="12">
    <location>
        <begin position="725"/>
        <end position="1056"/>
    </location>
</feature>
<dbReference type="GO" id="GO:0070006">
    <property type="term" value="F:metalloaminopeptidase activity"/>
    <property type="evidence" value="ECO:0007669"/>
    <property type="project" value="TreeGrafter"/>
</dbReference>
<gene>
    <name evidence="14" type="primary">Acey_s0036.g3341</name>
    <name evidence="14" type="ORF">Y032_0036g3341</name>
</gene>
<keyword evidence="2" id="KW-0031">Aminopeptidase</keyword>
<keyword evidence="5" id="KW-0378">Hydrolase</keyword>
<dbReference type="GO" id="GO:0005737">
    <property type="term" value="C:cytoplasm"/>
    <property type="evidence" value="ECO:0007669"/>
    <property type="project" value="TreeGrafter"/>
</dbReference>
<evidence type="ECO:0000256" key="4">
    <source>
        <dbReference type="ARBA" id="ARBA00022723"/>
    </source>
</evidence>
<dbReference type="PRINTS" id="PR00756">
    <property type="entry name" value="ALADIPTASE"/>
</dbReference>
<feature type="binding site" evidence="8">
    <location>
        <position position="513"/>
    </location>
    <ligand>
        <name>Zn(2+)</name>
        <dbReference type="ChEBI" id="CHEBI:29105"/>
        <note>catalytic</note>
    </ligand>
</feature>
<protein>
    <recommendedName>
        <fullName evidence="16">Aminopeptidase</fullName>
    </recommendedName>
</protein>
<dbReference type="GO" id="GO:0016020">
    <property type="term" value="C:membrane"/>
    <property type="evidence" value="ECO:0007669"/>
    <property type="project" value="TreeGrafter"/>
</dbReference>
<evidence type="ECO:0000313" key="14">
    <source>
        <dbReference type="EMBL" id="EYC15757.1"/>
    </source>
</evidence>
<dbReference type="FunFam" id="1.10.390.10:FF:000013">
    <property type="entry name" value="Aminopeptidase N"/>
    <property type="match status" value="1"/>
</dbReference>
<dbReference type="SUPFAM" id="SSF55486">
    <property type="entry name" value="Metalloproteases ('zincins'), catalytic domain"/>
    <property type="match status" value="1"/>
</dbReference>
<dbReference type="PANTHER" id="PTHR11533">
    <property type="entry name" value="PROTEASE M1 ZINC METALLOPROTEASE"/>
    <property type="match status" value="1"/>
</dbReference>
<keyword evidence="6 8" id="KW-0862">Zinc</keyword>
<dbReference type="InterPro" id="IPR034016">
    <property type="entry name" value="M1_APN-typ"/>
</dbReference>
<dbReference type="AlphaFoldDB" id="A0A016ULM6"/>
<comment type="similarity">
    <text evidence="1">Belongs to the peptidase M1 family.</text>
</comment>
<evidence type="ECO:0000256" key="1">
    <source>
        <dbReference type="ARBA" id="ARBA00010136"/>
    </source>
</evidence>
<dbReference type="GO" id="GO:0008270">
    <property type="term" value="F:zinc ion binding"/>
    <property type="evidence" value="ECO:0007669"/>
    <property type="project" value="InterPro"/>
</dbReference>
<evidence type="ECO:0000256" key="10">
    <source>
        <dbReference type="SAM" id="Phobius"/>
    </source>
</evidence>
<evidence type="ECO:0000256" key="8">
    <source>
        <dbReference type="PIRSR" id="PIRSR634016-3"/>
    </source>
</evidence>
<sequence length="1082" mass="122224">MVMEDIDLGDRRGLIDLIYGQPQKGEVSDTPSASSNTLTPLTDHTTKKPKKEKSNVVCSLSTAVMLFLLAAAAVLLCGFAAYWLTRQQFESKMAALKYVPQPRRNLSQLSKEADMYEEEPPMDGPTVDELRLPRNVEPIWYNLTLKTYLPGVSAIANEKNLTTDGNIMIKLRVLSATDEITLNAKDLTFPMDYTKARILTDEVPTKFKREATNDTSDDQTPEELTHLMTNMTNMTTTTPAPVSQPALQMHDAKVKRIFYNATLEKVVLFLDNALLSLEEVIVQLPFSGRITENSDGLHHSTYRTRTGDKKILSFTNLRPGSTRSIYPSLDEPQFKAPLSLTIIHPKGTVARASAMEKLDSLPTEEPLWDRTSFEVTPALSTSRTGFTVSDFENKESATKTGMKVRIYSRPEAINSTTFALDTAVKALDLLQEYFGVPLKGDKQDIFAVPTLDDTSMSGQGIMFLPEQDLLLDPSTNTAEQRVKIARAVTRALTRQWFGNLVAPSDWHALWLNEAFAKYMEYTLLDKIFAGDVDAKSYQTGDSVEPVLVDDARSSSHPLTLNIETPAEAEEILDKVTAEKGGAVLRMLRAVVGDETFQEGVKNFLTTHANGTANYTEFWDALDNAVGLKLNAWDGNKFKTADFAEKWILQMGYPVIDVYRLDARTVELTQRRFKLDHLTPERAKYRNALYWYKWDVPIFHEINGEKQDMVWLHEAVRLPLNLSDTLLINPESLGYYRVNYDEQGWIAIADLLQKDHQKLPAAARARIVSDALALAEGGQLPYERAFAVISYLPKETDYLPWTVALRGLRNLYNRLSKTELEPKAKEFVKEKTSQLFTSLDLDNLSPPDDSKFLESQLRKDLAALYCEMSPEECTKKLVAQFETNFMTPCKDNEVASDCSKVPSFIRSWVYCAGVSEGGPQEYEQVRKFSINEVDSAEKRRLLEALTCSRDPRALRRLLYDSIHTGTSPILKSDVQSIVESMNNQVVGEEVVSDFVLDNWRDLNDRFALDKATLSNILGSAIRLNSERDVKQFERFLTDHKSTTLGLRVLKLQLEIARNQVQWLKTNKKTMKNLLSSRRSEKEL</sequence>
<keyword evidence="4 8" id="KW-0479">Metal-binding</keyword>
<dbReference type="InterPro" id="IPR045357">
    <property type="entry name" value="Aminopeptidase_N-like_N"/>
</dbReference>
<comment type="caution">
    <text evidence="14">The sequence shown here is derived from an EMBL/GenBank/DDBJ whole genome shotgun (WGS) entry which is preliminary data.</text>
</comment>